<comment type="caution">
    <text evidence="2">The sequence shown here is derived from an EMBL/GenBank/DDBJ whole genome shotgun (WGS) entry which is preliminary data.</text>
</comment>
<name>A0A9X3WS91_9BACI</name>
<organism evidence="2 3">
    <name type="scientific">Terrihalobacillus insolitus</name>
    <dbReference type="NCBI Taxonomy" id="2950438"/>
    <lineage>
        <taxon>Bacteria</taxon>
        <taxon>Bacillati</taxon>
        <taxon>Bacillota</taxon>
        <taxon>Bacilli</taxon>
        <taxon>Bacillales</taxon>
        <taxon>Bacillaceae</taxon>
        <taxon>Terrihalobacillus</taxon>
    </lineage>
</organism>
<accession>A0A9X3WS91</accession>
<evidence type="ECO:0000313" key="2">
    <source>
        <dbReference type="EMBL" id="MDC3424470.1"/>
    </source>
</evidence>
<feature type="region of interest" description="Disordered" evidence="1">
    <location>
        <begin position="1"/>
        <end position="52"/>
    </location>
</feature>
<dbReference type="Proteomes" id="UP001145050">
    <property type="component" value="Unassembled WGS sequence"/>
</dbReference>
<reference evidence="2" key="1">
    <citation type="submission" date="2022-06" db="EMBL/GenBank/DDBJ databases">
        <title>Aquibacillus sp. a new bacterium isolated from soil saline samples.</title>
        <authorList>
            <person name="Galisteo C."/>
            <person name="De La Haba R."/>
            <person name="Sanchez-Porro C."/>
            <person name="Ventosa A."/>
        </authorList>
    </citation>
    <scope>NUCLEOTIDE SEQUENCE</scope>
    <source>
        <strain evidence="2">3ASR75-11</strain>
    </source>
</reference>
<feature type="compositionally biased region" description="Basic and acidic residues" evidence="1">
    <location>
        <begin position="32"/>
        <end position="41"/>
    </location>
</feature>
<gene>
    <name evidence="2" type="ORF">NC797_08100</name>
</gene>
<evidence type="ECO:0000256" key="1">
    <source>
        <dbReference type="SAM" id="MobiDB-lite"/>
    </source>
</evidence>
<evidence type="ECO:0000313" key="3">
    <source>
        <dbReference type="Proteomes" id="UP001145050"/>
    </source>
</evidence>
<dbReference type="AlphaFoldDB" id="A0A9X3WS91"/>
<dbReference type="RefSeq" id="WP_272436275.1">
    <property type="nucleotide sequence ID" value="NZ_JAMQKB010000006.1"/>
</dbReference>
<sequence>MVNQNFDRFIHEQEKHKSWYPGGKQKQAKTKNFKDNERGNTDKNIGATGRDV</sequence>
<feature type="compositionally biased region" description="Basic and acidic residues" evidence="1">
    <location>
        <begin position="8"/>
        <end position="17"/>
    </location>
</feature>
<proteinExistence type="predicted"/>
<keyword evidence="3" id="KW-1185">Reference proteome</keyword>
<protein>
    <submittedName>
        <fullName evidence="2">Uncharacterized protein</fullName>
    </submittedName>
</protein>
<dbReference type="EMBL" id="JAMQKB010000006">
    <property type="protein sequence ID" value="MDC3424470.1"/>
    <property type="molecule type" value="Genomic_DNA"/>
</dbReference>